<accession>A0A1B8NZI0</accession>
<evidence type="ECO:0000256" key="3">
    <source>
        <dbReference type="ARBA" id="ARBA00022989"/>
    </source>
</evidence>
<dbReference type="InterPro" id="IPR022781">
    <property type="entry name" value="Flagellar_biosynth_FliO"/>
</dbReference>
<keyword evidence="8" id="KW-0282">Flagellum</keyword>
<dbReference type="GO" id="GO:0009425">
    <property type="term" value="C:bacterial-type flagellum basal body"/>
    <property type="evidence" value="ECO:0007669"/>
    <property type="project" value="UniProtKB-SubCell"/>
</dbReference>
<keyword evidence="3 7" id="KW-1133">Transmembrane helix</keyword>
<keyword evidence="1 7" id="KW-1003">Cell membrane</keyword>
<keyword evidence="4 7" id="KW-0472">Membrane</keyword>
<keyword evidence="8" id="KW-0966">Cell projection</keyword>
<dbReference type="Pfam" id="PF04347">
    <property type="entry name" value="FliO"/>
    <property type="match status" value="1"/>
</dbReference>
<keyword evidence="2 7" id="KW-0812">Transmembrane</keyword>
<evidence type="ECO:0000256" key="2">
    <source>
        <dbReference type="ARBA" id="ARBA00022692"/>
    </source>
</evidence>
<organism evidence="8 9">
    <name type="scientific">Halomonas elongata</name>
    <dbReference type="NCBI Taxonomy" id="2746"/>
    <lineage>
        <taxon>Bacteria</taxon>
        <taxon>Pseudomonadati</taxon>
        <taxon>Pseudomonadota</taxon>
        <taxon>Gammaproteobacteria</taxon>
        <taxon>Oceanospirillales</taxon>
        <taxon>Halomonadaceae</taxon>
        <taxon>Halomonas</taxon>
    </lineage>
</organism>
<name>A0A1B8NZI0_HALEL</name>
<dbReference type="PANTHER" id="PTHR38766">
    <property type="entry name" value="FLAGELLAR PROTEIN FLIO"/>
    <property type="match status" value="1"/>
</dbReference>
<evidence type="ECO:0000256" key="4">
    <source>
        <dbReference type="ARBA" id="ARBA00023136"/>
    </source>
</evidence>
<dbReference type="PANTHER" id="PTHR38766:SF1">
    <property type="entry name" value="FLAGELLAR PROTEIN FLIO"/>
    <property type="match status" value="1"/>
</dbReference>
<dbReference type="Proteomes" id="UP000092504">
    <property type="component" value="Unassembled WGS sequence"/>
</dbReference>
<keyword evidence="8" id="KW-0969">Cilium</keyword>
<gene>
    <name evidence="8" type="primary">fliO</name>
    <name evidence="8" type="ORF">A8U91_04467</name>
</gene>
<comment type="similarity">
    <text evidence="6 7">Belongs to the FliO/MopB family.</text>
</comment>
<dbReference type="NCBIfam" id="TIGR03500">
    <property type="entry name" value="FliO_TIGR"/>
    <property type="match status" value="1"/>
</dbReference>
<comment type="subcellular location">
    <subcellularLocation>
        <location evidence="7">Cell membrane</location>
    </subcellularLocation>
    <subcellularLocation>
        <location evidence="7">Bacterial flagellum basal body</location>
    </subcellularLocation>
</comment>
<feature type="transmembrane region" description="Helical" evidence="7">
    <location>
        <begin position="32"/>
        <end position="49"/>
    </location>
</feature>
<evidence type="ECO:0000256" key="1">
    <source>
        <dbReference type="ARBA" id="ARBA00022475"/>
    </source>
</evidence>
<dbReference type="AlphaFoldDB" id="A0A1B8NZI0"/>
<keyword evidence="5 7" id="KW-0975">Bacterial flagellum</keyword>
<dbReference type="PATRIC" id="fig|2746.7.peg.4602"/>
<evidence type="ECO:0000256" key="6">
    <source>
        <dbReference type="ARBA" id="ARBA00037937"/>
    </source>
</evidence>
<evidence type="ECO:0000256" key="5">
    <source>
        <dbReference type="ARBA" id="ARBA00023143"/>
    </source>
</evidence>
<dbReference type="InterPro" id="IPR052205">
    <property type="entry name" value="FliO/MopB"/>
</dbReference>
<evidence type="ECO:0000313" key="9">
    <source>
        <dbReference type="Proteomes" id="UP000092504"/>
    </source>
</evidence>
<sequence>MSQNTDLDGAVADGIAQGGDALIGMATLGKTVAALALVIAIILICHLLLRRLGGAGTGRGPRPKVIGSTNVGNRERVVVVEIEATWLVLGVGGGQVNKLHELPAPREATAAADTPTDDVGFAGRFARALRRNASADDAGPRGMS</sequence>
<dbReference type="EMBL" id="MAJD01000002">
    <property type="protein sequence ID" value="OBX35394.1"/>
    <property type="molecule type" value="Genomic_DNA"/>
</dbReference>
<protein>
    <recommendedName>
        <fullName evidence="7">Flagellar protein</fullName>
    </recommendedName>
</protein>
<dbReference type="GO" id="GO:0005886">
    <property type="term" value="C:plasma membrane"/>
    <property type="evidence" value="ECO:0007669"/>
    <property type="project" value="UniProtKB-SubCell"/>
</dbReference>
<reference evidence="8 9" key="1">
    <citation type="submission" date="2016-06" db="EMBL/GenBank/DDBJ databases">
        <title>Genome sequence of halotolerant plant growth promoting strain of Halomonas elongata HEK1 isolated from salterns of Rann of Kutch, Gujarat, India.</title>
        <authorList>
            <person name="Gaba S."/>
            <person name="Singh R.N."/>
            <person name="Abrol S."/>
            <person name="Kaushik R."/>
            <person name="Saxena A.K."/>
        </authorList>
    </citation>
    <scope>NUCLEOTIDE SEQUENCE [LARGE SCALE GENOMIC DNA]</scope>
    <source>
        <strain evidence="8 9">HEK1</strain>
    </source>
</reference>
<proteinExistence type="inferred from homology"/>
<dbReference type="GO" id="GO:0044781">
    <property type="term" value="P:bacterial-type flagellum organization"/>
    <property type="evidence" value="ECO:0007669"/>
    <property type="project" value="UniProtKB-UniRule"/>
</dbReference>
<comment type="caution">
    <text evidence="8">The sequence shown here is derived from an EMBL/GenBank/DDBJ whole genome shotgun (WGS) entry which is preliminary data.</text>
</comment>
<evidence type="ECO:0000256" key="7">
    <source>
        <dbReference type="RuleBase" id="RU362064"/>
    </source>
</evidence>
<evidence type="ECO:0000313" key="8">
    <source>
        <dbReference type="EMBL" id="OBX35394.1"/>
    </source>
</evidence>